<protein>
    <recommendedName>
        <fullName evidence="2">NB-ARC domain-containing protein</fullName>
    </recommendedName>
</protein>
<dbReference type="PRINTS" id="PR00364">
    <property type="entry name" value="DISEASERSIST"/>
</dbReference>
<sequence length="824" mass="89008">MNRDPTLAEPLAAPPPMHARASVAPSQLPPDVIDFVGRRHLVSTVVDILVADHDGAAPPIVVLSGMPAVGKSALAVHVGHAVREHFPDGQLFADLRGFGVGPAMNPGELLPRLLRGLGAAPDTIPLDLDEQIMLYRSLLADKRVLIVLDNARNPEQIRPLLPATSRCAVLITSRAHMQGLIAMQGARRFNLDPLRERAAEELLTSMIGADRAVAEPAAVRRLANLCGFLPLALRIAGAMVAARPHASIATFVAQLDGDDRLSAFSLEGDRHSAVRATFEHSYQALPAEQRRWFRLLALHPGPTITVHAAAALLDASLTEASAMLGSLAAANLVDNDGGRYRLHDLLRVYAVQLVRTEETETEQAAVIRRDLDFYAHTTSVASHVIEPHRPLPRMPASSTSVPPPEFGDRDAAIAWIDDERDNLHAAVAYAASFGPLESAWHLGDALTSPLALTERYTEWIAVTRLGLKAALRAGNEQGEAIMRLSLGHAYITAGRQQLGVDHLSRAAELYHRLGDRQYQVVCVNALGMAALWIGQLDVAVRSFEQIRELNTSPVSAFYEVASAHGLGIAYRYQGELARSAELLTEAAESSNRLGRDYSVVGVRLDLGCTYREQGRPAQALEQLLGTLAQFRGLGSRLGEGRTAVAVSGTHFDLGNFELARRFAEEALQVARTINHRRTEAEALNALAACLLALRDPQGARRCCLQARSLAVEIDYLNGEIEALVQLSAAECELGELPSARGHATEADALVRRRKFWLHHGPVLRRLAAIELAEGAVAEADQTCRQAIAVYERHGQRAGLAAAQALLDRIAAASPRPSIQKAAEG</sequence>
<dbReference type="Gene3D" id="3.40.50.300">
    <property type="entry name" value="P-loop containing nucleotide triphosphate hydrolases"/>
    <property type="match status" value="1"/>
</dbReference>
<dbReference type="SMART" id="SM00028">
    <property type="entry name" value="TPR"/>
    <property type="match status" value="6"/>
</dbReference>
<comment type="caution">
    <text evidence="3">The sequence shown here is derived from an EMBL/GenBank/DDBJ whole genome shotgun (WGS) entry which is preliminary data.</text>
</comment>
<dbReference type="InterPro" id="IPR011990">
    <property type="entry name" value="TPR-like_helical_dom_sf"/>
</dbReference>
<dbReference type="InterPro" id="IPR036388">
    <property type="entry name" value="WH-like_DNA-bd_sf"/>
</dbReference>
<dbReference type="SUPFAM" id="SSF52540">
    <property type="entry name" value="P-loop containing nucleoside triphosphate hydrolases"/>
    <property type="match status" value="1"/>
</dbReference>
<name>A0ABS1YFG1_9ACTN</name>
<organism evidence="3 4">
    <name type="scientific">Micromonospora tarensis</name>
    <dbReference type="NCBI Taxonomy" id="2806100"/>
    <lineage>
        <taxon>Bacteria</taxon>
        <taxon>Bacillati</taxon>
        <taxon>Actinomycetota</taxon>
        <taxon>Actinomycetes</taxon>
        <taxon>Micromonosporales</taxon>
        <taxon>Micromonosporaceae</taxon>
        <taxon>Micromonospora</taxon>
    </lineage>
</organism>
<evidence type="ECO:0000259" key="2">
    <source>
        <dbReference type="Pfam" id="PF00931"/>
    </source>
</evidence>
<dbReference type="InterPro" id="IPR002182">
    <property type="entry name" value="NB-ARC"/>
</dbReference>
<dbReference type="InterPro" id="IPR027417">
    <property type="entry name" value="P-loop_NTPase"/>
</dbReference>
<dbReference type="RefSeq" id="WP_203148537.1">
    <property type="nucleotide sequence ID" value="NZ_JAEVHL010000044.1"/>
</dbReference>
<feature type="domain" description="NB-ARC" evidence="2">
    <location>
        <begin position="42"/>
        <end position="205"/>
    </location>
</feature>
<evidence type="ECO:0000313" key="3">
    <source>
        <dbReference type="EMBL" id="MBM0276145.1"/>
    </source>
</evidence>
<dbReference type="PANTHER" id="PTHR47691">
    <property type="entry name" value="REGULATOR-RELATED"/>
    <property type="match status" value="1"/>
</dbReference>
<evidence type="ECO:0000256" key="1">
    <source>
        <dbReference type="SAM" id="MobiDB-lite"/>
    </source>
</evidence>
<dbReference type="PANTHER" id="PTHR47691:SF3">
    <property type="entry name" value="HTH-TYPE TRANSCRIPTIONAL REGULATOR RV0890C-RELATED"/>
    <property type="match status" value="1"/>
</dbReference>
<keyword evidence="4" id="KW-1185">Reference proteome</keyword>
<dbReference type="Gene3D" id="1.25.40.10">
    <property type="entry name" value="Tetratricopeptide repeat domain"/>
    <property type="match status" value="2"/>
</dbReference>
<feature type="compositionally biased region" description="Low complexity" evidence="1">
    <location>
        <begin position="1"/>
        <end position="11"/>
    </location>
</feature>
<dbReference type="EMBL" id="JAEVHL010000044">
    <property type="protein sequence ID" value="MBM0276145.1"/>
    <property type="molecule type" value="Genomic_DNA"/>
</dbReference>
<dbReference type="Proteomes" id="UP000622245">
    <property type="component" value="Unassembled WGS sequence"/>
</dbReference>
<feature type="region of interest" description="Disordered" evidence="1">
    <location>
        <begin position="1"/>
        <end position="24"/>
    </location>
</feature>
<dbReference type="SUPFAM" id="SSF48452">
    <property type="entry name" value="TPR-like"/>
    <property type="match status" value="2"/>
</dbReference>
<accession>A0ABS1YFG1</accession>
<evidence type="ECO:0000313" key="4">
    <source>
        <dbReference type="Proteomes" id="UP000622245"/>
    </source>
</evidence>
<dbReference type="Gene3D" id="1.10.10.10">
    <property type="entry name" value="Winged helix-like DNA-binding domain superfamily/Winged helix DNA-binding domain"/>
    <property type="match status" value="1"/>
</dbReference>
<dbReference type="InterPro" id="IPR019734">
    <property type="entry name" value="TPR_rpt"/>
</dbReference>
<dbReference type="Pfam" id="PF00931">
    <property type="entry name" value="NB-ARC"/>
    <property type="match status" value="1"/>
</dbReference>
<gene>
    <name evidence="3" type="ORF">JM949_12185</name>
</gene>
<reference evidence="3 4" key="1">
    <citation type="submission" date="2021-01" db="EMBL/GenBank/DDBJ databases">
        <title>Draft genome sequence of Micromonospora sp. strain STR1s_6.</title>
        <authorList>
            <person name="Karlyshev A."/>
            <person name="Jawad R."/>
        </authorList>
    </citation>
    <scope>NUCLEOTIDE SEQUENCE [LARGE SCALE GENOMIC DNA]</scope>
    <source>
        <strain evidence="3 4">STR1S-6</strain>
    </source>
</reference>
<proteinExistence type="predicted"/>